<gene>
    <name evidence="11" type="ORF">NEMVEDRAFT_v1g1990</name>
</gene>
<dbReference type="Proteomes" id="UP000001593">
    <property type="component" value="Unassembled WGS sequence"/>
</dbReference>
<feature type="transmembrane region" description="Helical" evidence="9">
    <location>
        <begin position="247"/>
        <end position="273"/>
    </location>
</feature>
<dbReference type="STRING" id="45351.A7T950"/>
<keyword evidence="5" id="KW-0297">G-protein coupled receptor</keyword>
<keyword evidence="8" id="KW-0807">Transducer</keyword>
<proteinExistence type="inferred from homology"/>
<feature type="transmembrane region" description="Helical" evidence="9">
    <location>
        <begin position="41"/>
        <end position="61"/>
    </location>
</feature>
<evidence type="ECO:0000256" key="9">
    <source>
        <dbReference type="SAM" id="Phobius"/>
    </source>
</evidence>
<evidence type="ECO:0000256" key="1">
    <source>
        <dbReference type="ARBA" id="ARBA00004141"/>
    </source>
</evidence>
<name>A7T950_NEMVE</name>
<dbReference type="Pfam" id="PF00001">
    <property type="entry name" value="7tm_1"/>
    <property type="match status" value="1"/>
</dbReference>
<reference evidence="11 12" key="1">
    <citation type="journal article" date="2007" name="Science">
        <title>Sea anemone genome reveals ancestral eumetazoan gene repertoire and genomic organization.</title>
        <authorList>
            <person name="Putnam N.H."/>
            <person name="Srivastava M."/>
            <person name="Hellsten U."/>
            <person name="Dirks B."/>
            <person name="Chapman J."/>
            <person name="Salamov A."/>
            <person name="Terry A."/>
            <person name="Shapiro H."/>
            <person name="Lindquist E."/>
            <person name="Kapitonov V.V."/>
            <person name="Jurka J."/>
            <person name="Genikhovich G."/>
            <person name="Grigoriev I.V."/>
            <person name="Lucas S.M."/>
            <person name="Steele R.E."/>
            <person name="Finnerty J.R."/>
            <person name="Technau U."/>
            <person name="Martindale M.Q."/>
            <person name="Rokhsar D.S."/>
        </authorList>
    </citation>
    <scope>NUCLEOTIDE SEQUENCE [LARGE SCALE GENOMIC DNA]</scope>
    <source>
        <strain evidence="12">CH2 X CH6</strain>
    </source>
</reference>
<dbReference type="GO" id="GO:0032870">
    <property type="term" value="P:cellular response to hormone stimulus"/>
    <property type="evidence" value="ECO:0000318"/>
    <property type="project" value="GO_Central"/>
</dbReference>
<feature type="domain" description="G-protein coupled receptors family 1 profile" evidence="10">
    <location>
        <begin position="20"/>
        <end position="270"/>
    </location>
</feature>
<dbReference type="Gene3D" id="1.20.1070.10">
    <property type="entry name" value="Rhodopsin 7-helix transmembrane proteins"/>
    <property type="match status" value="1"/>
</dbReference>
<dbReference type="PRINTS" id="PR01012">
    <property type="entry name" value="NRPEPTIDEYR"/>
</dbReference>
<evidence type="ECO:0000256" key="5">
    <source>
        <dbReference type="ARBA" id="ARBA00023040"/>
    </source>
</evidence>
<dbReference type="InParanoid" id="A7T950"/>
<evidence type="ECO:0000256" key="6">
    <source>
        <dbReference type="ARBA" id="ARBA00023136"/>
    </source>
</evidence>
<dbReference type="HOGENOM" id="CLU_009579_6_0_1"/>
<dbReference type="GO" id="GO:0007186">
    <property type="term" value="P:G protein-coupled receptor signaling pathway"/>
    <property type="evidence" value="ECO:0000318"/>
    <property type="project" value="GO_Central"/>
</dbReference>
<evidence type="ECO:0000256" key="7">
    <source>
        <dbReference type="ARBA" id="ARBA00023170"/>
    </source>
</evidence>
<dbReference type="KEGG" id="nve:5497787"/>
<feature type="transmembrane region" description="Helical" evidence="9">
    <location>
        <begin position="12"/>
        <end position="29"/>
    </location>
</feature>
<evidence type="ECO:0000313" key="11">
    <source>
        <dbReference type="EMBL" id="EDO27481.1"/>
    </source>
</evidence>
<keyword evidence="6 9" id="KW-0472">Membrane</keyword>
<comment type="subcellular location">
    <subcellularLocation>
        <location evidence="1">Membrane</location>
        <topology evidence="1">Multi-pass membrane protein</topology>
    </subcellularLocation>
</comment>
<dbReference type="GO" id="GO:0004930">
    <property type="term" value="F:G protein-coupled receptor activity"/>
    <property type="evidence" value="ECO:0000318"/>
    <property type="project" value="GO_Central"/>
</dbReference>
<dbReference type="SUPFAM" id="SSF81321">
    <property type="entry name" value="Family A G protein-coupled receptor-like"/>
    <property type="match status" value="1"/>
</dbReference>
<dbReference type="GO" id="GO:0005886">
    <property type="term" value="C:plasma membrane"/>
    <property type="evidence" value="ECO:0000318"/>
    <property type="project" value="GO_Central"/>
</dbReference>
<evidence type="ECO:0000313" key="12">
    <source>
        <dbReference type="Proteomes" id="UP000001593"/>
    </source>
</evidence>
<sequence length="294" mass="33841">HLRTIKLTLYTLIFLVSAAGNTLVCIVILKRKKMKTVTNYFILNLAVADLALTCICIPFDIPVQEMGYIWPYGAVMCKVLYPLQTLTLFASVYTLTAVSLTRYWAIVHPLRKQLSVSKAKTLVIAIWVLSLLPVAPYMNSLSYVPHSKYCEENWDNHNARKGYTASLFAFQYVIPLTIIATAYCSITSELSRRTIESACVRNQQHKETKKVVRMLMIVTLLFAVCVLPNNVMWLWLDFGAADKSFKYFWDVVAFCHVWTFLNSAANPICYTILNENYRKEIQIAFMEFRRKRAK</sequence>
<dbReference type="PhylomeDB" id="A7T950"/>
<evidence type="ECO:0000256" key="3">
    <source>
        <dbReference type="ARBA" id="ARBA00022692"/>
    </source>
</evidence>
<dbReference type="PANTHER" id="PTHR45695:SF9">
    <property type="entry name" value="LEUCOKININ RECEPTOR"/>
    <property type="match status" value="1"/>
</dbReference>
<keyword evidence="7" id="KW-0675">Receptor</keyword>
<protein>
    <recommendedName>
        <fullName evidence="10">G-protein coupled receptors family 1 profile domain-containing protein</fullName>
    </recommendedName>
</protein>
<comment type="similarity">
    <text evidence="2">Belongs to the G-protein coupled receptor 1 family.</text>
</comment>
<feature type="transmembrane region" description="Helical" evidence="9">
    <location>
        <begin position="163"/>
        <end position="186"/>
    </location>
</feature>
<feature type="non-terminal residue" evidence="11">
    <location>
        <position position="1"/>
    </location>
</feature>
<dbReference type="PANTHER" id="PTHR45695">
    <property type="entry name" value="LEUCOKININ RECEPTOR-RELATED"/>
    <property type="match status" value="1"/>
</dbReference>
<dbReference type="InterPro" id="IPR000611">
    <property type="entry name" value="NPY_rcpt"/>
</dbReference>
<evidence type="ECO:0000256" key="2">
    <source>
        <dbReference type="ARBA" id="ARBA00010663"/>
    </source>
</evidence>
<evidence type="ECO:0000256" key="4">
    <source>
        <dbReference type="ARBA" id="ARBA00022989"/>
    </source>
</evidence>
<dbReference type="eggNOG" id="KOG3656">
    <property type="taxonomic scope" value="Eukaryota"/>
</dbReference>
<dbReference type="FunFam" id="1.20.1070.10:FF:000445">
    <property type="entry name" value="Predicted protein"/>
    <property type="match status" value="1"/>
</dbReference>
<dbReference type="InterPro" id="IPR000276">
    <property type="entry name" value="GPCR_Rhodpsn"/>
</dbReference>
<dbReference type="PRINTS" id="PR00237">
    <property type="entry name" value="GPCRRHODOPSN"/>
</dbReference>
<keyword evidence="4 9" id="KW-1133">Transmembrane helix</keyword>
<organism evidence="11 12">
    <name type="scientific">Nematostella vectensis</name>
    <name type="common">Starlet sea anemone</name>
    <dbReference type="NCBI Taxonomy" id="45351"/>
    <lineage>
        <taxon>Eukaryota</taxon>
        <taxon>Metazoa</taxon>
        <taxon>Cnidaria</taxon>
        <taxon>Anthozoa</taxon>
        <taxon>Hexacorallia</taxon>
        <taxon>Actiniaria</taxon>
        <taxon>Edwardsiidae</taxon>
        <taxon>Nematostella</taxon>
    </lineage>
</organism>
<dbReference type="PROSITE" id="PS50262">
    <property type="entry name" value="G_PROTEIN_RECEP_F1_2"/>
    <property type="match status" value="1"/>
</dbReference>
<evidence type="ECO:0000256" key="8">
    <source>
        <dbReference type="ARBA" id="ARBA00023224"/>
    </source>
</evidence>
<dbReference type="AlphaFoldDB" id="A7T950"/>
<dbReference type="GO" id="GO:0004983">
    <property type="term" value="F:neuropeptide Y receptor activity"/>
    <property type="evidence" value="ECO:0007669"/>
    <property type="project" value="InterPro"/>
</dbReference>
<evidence type="ECO:0000259" key="10">
    <source>
        <dbReference type="PROSITE" id="PS50262"/>
    </source>
</evidence>
<feature type="transmembrane region" description="Helical" evidence="9">
    <location>
        <begin position="211"/>
        <end position="235"/>
    </location>
</feature>
<keyword evidence="3 9" id="KW-0812">Transmembrane</keyword>
<feature type="non-terminal residue" evidence="11">
    <location>
        <position position="294"/>
    </location>
</feature>
<feature type="transmembrane region" description="Helical" evidence="9">
    <location>
        <begin position="121"/>
        <end position="138"/>
    </location>
</feature>
<dbReference type="InterPro" id="IPR017452">
    <property type="entry name" value="GPCR_Rhodpsn_7TM"/>
</dbReference>
<keyword evidence="12" id="KW-1185">Reference proteome</keyword>
<feature type="transmembrane region" description="Helical" evidence="9">
    <location>
        <begin position="81"/>
        <end position="100"/>
    </location>
</feature>
<accession>A7T950</accession>
<dbReference type="EMBL" id="DS473111">
    <property type="protein sequence ID" value="EDO27481.1"/>
    <property type="molecule type" value="Genomic_DNA"/>
</dbReference>